<dbReference type="EMBL" id="NOXS01000029">
    <property type="protein sequence ID" value="OYQ20208.1"/>
    <property type="molecule type" value="Genomic_DNA"/>
</dbReference>
<dbReference type="OrthoDB" id="10001233at2"/>
<evidence type="ECO:0000313" key="2">
    <source>
        <dbReference type="Proteomes" id="UP000216361"/>
    </source>
</evidence>
<protein>
    <submittedName>
        <fullName evidence="1">Uncharacterized protein</fullName>
    </submittedName>
</protein>
<keyword evidence="2" id="KW-1185">Reference proteome</keyword>
<comment type="caution">
    <text evidence="1">The sequence shown here is derived from an EMBL/GenBank/DDBJ whole genome shotgun (WGS) entry which is preliminary data.</text>
</comment>
<sequence length="79" mass="8660">MAHRPNTTPAADIARDMLSVLAARGDDAVVTDDDLIERGWSRADLIAHGPEARQIARKRLSRPLDRRSPRFGVLQGGMA</sequence>
<name>A0A255XTB2_9PROT</name>
<organism evidence="1 2">
    <name type="scientific">Elstera cyanobacteriorum</name>
    <dbReference type="NCBI Taxonomy" id="2022747"/>
    <lineage>
        <taxon>Bacteria</taxon>
        <taxon>Pseudomonadati</taxon>
        <taxon>Pseudomonadota</taxon>
        <taxon>Alphaproteobacteria</taxon>
        <taxon>Rhodospirillales</taxon>
        <taxon>Rhodospirillaceae</taxon>
        <taxon>Elstera</taxon>
    </lineage>
</organism>
<dbReference type="Proteomes" id="UP000216361">
    <property type="component" value="Unassembled WGS sequence"/>
</dbReference>
<dbReference type="AlphaFoldDB" id="A0A255XTB2"/>
<accession>A0A255XTB2</accession>
<reference evidence="1 2" key="1">
    <citation type="submission" date="2017-07" db="EMBL/GenBank/DDBJ databases">
        <title>Elstera cyanobacteriorum sp. nov., a novel bacterium isolated from cyanobacterial aggregates in a eutrophic lake.</title>
        <authorList>
            <person name="Cai H."/>
        </authorList>
    </citation>
    <scope>NUCLEOTIDE SEQUENCE [LARGE SCALE GENOMIC DNA]</scope>
    <source>
        <strain evidence="1 2">TH019</strain>
    </source>
</reference>
<dbReference type="RefSeq" id="WP_094408031.1">
    <property type="nucleotide sequence ID" value="NZ_BMJZ01000001.1"/>
</dbReference>
<evidence type="ECO:0000313" key="1">
    <source>
        <dbReference type="EMBL" id="OYQ20208.1"/>
    </source>
</evidence>
<proteinExistence type="predicted"/>
<gene>
    <name evidence="1" type="ORF">CHR90_05735</name>
</gene>